<name>A0A1D8IK17_9GAMM</name>
<reference evidence="2" key="1">
    <citation type="submission" date="2016-09" db="EMBL/GenBank/DDBJ databases">
        <title>Acidihalobacter prosperus F5.</title>
        <authorList>
            <person name="Khaleque H.N."/>
            <person name="Ramsay J.P."/>
            <person name="Kaksonen A.H."/>
            <person name="Boxall N.J."/>
            <person name="Watkin E.L.J."/>
        </authorList>
    </citation>
    <scope>NUCLEOTIDE SEQUENCE [LARGE SCALE GENOMIC DNA]</scope>
    <source>
        <strain evidence="2">F5</strain>
    </source>
</reference>
<accession>A0A1D8IK17</accession>
<protein>
    <submittedName>
        <fullName evidence="1">Uncharacterized protein</fullName>
    </submittedName>
</protein>
<dbReference type="EMBL" id="CP017415">
    <property type="protein sequence ID" value="AOU96802.1"/>
    <property type="molecule type" value="Genomic_DNA"/>
</dbReference>
<organism evidence="1 2">
    <name type="scientific">Acidihalobacter yilgarnensis</name>
    <dbReference type="NCBI Taxonomy" id="2819280"/>
    <lineage>
        <taxon>Bacteria</taxon>
        <taxon>Pseudomonadati</taxon>
        <taxon>Pseudomonadota</taxon>
        <taxon>Gammaproteobacteria</taxon>
        <taxon>Chromatiales</taxon>
        <taxon>Ectothiorhodospiraceae</taxon>
        <taxon>Acidihalobacter</taxon>
    </lineage>
</organism>
<dbReference type="Proteomes" id="UP000095401">
    <property type="component" value="Chromosome"/>
</dbReference>
<evidence type="ECO:0000313" key="2">
    <source>
        <dbReference type="Proteomes" id="UP000095401"/>
    </source>
</evidence>
<sequence>MTHSNHECLTADQHGEWRLCTTTIPAESTPIGTVSRGEDDCNTGALVLINATGTYVQVNSGEIHSLDQNKIIAALAASGSDGDLSEIALKRVNVMLDAESLRIAAHLGGGNVSAGIRVALRGNHSWSFEKEVHALPVVEPVHQRQNTSDQI</sequence>
<keyword evidence="2" id="KW-1185">Reference proteome</keyword>
<dbReference type="RefSeq" id="WP_070077195.1">
    <property type="nucleotide sequence ID" value="NZ_CP017415.1"/>
</dbReference>
<dbReference type="KEGG" id="aprs:BI364_01180"/>
<evidence type="ECO:0000313" key="1">
    <source>
        <dbReference type="EMBL" id="AOU96802.1"/>
    </source>
</evidence>
<dbReference type="AlphaFoldDB" id="A0A1D8IK17"/>
<proteinExistence type="predicted"/>
<gene>
    <name evidence="1" type="ORF">BI364_01180</name>
</gene>